<sequence length="233" mass="27561">MKTLLWYKRHIPSGVAMSETEQSNRFWQDCVPKSFIYDEYCSDAVETMINVQRKRHKAVTDPEQMEPVFWVAEDCMGSGELSKCKHARRVFTNGRQWRIFALLSLQYVTDLPPKFRGQVDYVFAYRALAEDDREKLYQYFFSGAFSSYGDFLQVLKACTSDYHCLVLDATKPTNKLDEQVFWWKAPPAPEFKAGSKEFWQFHLMNFKDDDEDDDMQDPLANRRHRQLKVKMLK</sequence>
<protein>
    <submittedName>
        <fullName evidence="1">Uncharacterized protein</fullName>
    </submittedName>
</protein>
<accession>A0AAW1R0K6</accession>
<dbReference type="EMBL" id="JALJOS010000019">
    <property type="protein sequence ID" value="KAK9827216.1"/>
    <property type="molecule type" value="Genomic_DNA"/>
</dbReference>
<evidence type="ECO:0000313" key="2">
    <source>
        <dbReference type="Proteomes" id="UP001438707"/>
    </source>
</evidence>
<reference evidence="1 2" key="1">
    <citation type="journal article" date="2024" name="Nat. Commun.">
        <title>Phylogenomics reveals the evolutionary origins of lichenization in chlorophyte algae.</title>
        <authorList>
            <person name="Puginier C."/>
            <person name="Libourel C."/>
            <person name="Otte J."/>
            <person name="Skaloud P."/>
            <person name="Haon M."/>
            <person name="Grisel S."/>
            <person name="Petersen M."/>
            <person name="Berrin J.G."/>
            <person name="Delaux P.M."/>
            <person name="Dal Grande F."/>
            <person name="Keller J."/>
        </authorList>
    </citation>
    <scope>NUCLEOTIDE SEQUENCE [LARGE SCALE GENOMIC DNA]</scope>
    <source>
        <strain evidence="1 2">SAG 2145</strain>
    </source>
</reference>
<keyword evidence="2" id="KW-1185">Reference proteome</keyword>
<gene>
    <name evidence="1" type="ORF">WJX74_010697</name>
</gene>
<organism evidence="1 2">
    <name type="scientific">Apatococcus lobatus</name>
    <dbReference type="NCBI Taxonomy" id="904363"/>
    <lineage>
        <taxon>Eukaryota</taxon>
        <taxon>Viridiplantae</taxon>
        <taxon>Chlorophyta</taxon>
        <taxon>core chlorophytes</taxon>
        <taxon>Trebouxiophyceae</taxon>
        <taxon>Chlorellales</taxon>
        <taxon>Chlorellaceae</taxon>
        <taxon>Apatococcus</taxon>
    </lineage>
</organism>
<evidence type="ECO:0000313" key="1">
    <source>
        <dbReference type="EMBL" id="KAK9827216.1"/>
    </source>
</evidence>
<name>A0AAW1R0K6_9CHLO</name>
<dbReference type="AlphaFoldDB" id="A0AAW1R0K6"/>
<comment type="caution">
    <text evidence="1">The sequence shown here is derived from an EMBL/GenBank/DDBJ whole genome shotgun (WGS) entry which is preliminary data.</text>
</comment>
<proteinExistence type="predicted"/>
<dbReference type="Proteomes" id="UP001438707">
    <property type="component" value="Unassembled WGS sequence"/>
</dbReference>